<feature type="signal peptide" evidence="2">
    <location>
        <begin position="1"/>
        <end position="41"/>
    </location>
</feature>
<dbReference type="CDD" id="cd12797">
    <property type="entry name" value="M23_peptidase"/>
    <property type="match status" value="1"/>
</dbReference>
<dbReference type="Gene3D" id="6.10.250.3150">
    <property type="match status" value="1"/>
</dbReference>
<reference evidence="4 5" key="1">
    <citation type="submission" date="2019-02" db="EMBL/GenBank/DDBJ databases">
        <title>Prokaryotic population dynamics and viral predation in marine succession experiment using metagenomics: the confinement effect.</title>
        <authorList>
            <person name="Haro-Moreno J.M."/>
            <person name="Rodriguez-Valera F."/>
            <person name="Lopez-Perez M."/>
        </authorList>
    </citation>
    <scope>NUCLEOTIDE SEQUENCE [LARGE SCALE GENOMIC DNA]</scope>
    <source>
        <strain evidence="4">MED-G170</strain>
    </source>
</reference>
<keyword evidence="1" id="KW-0175">Coiled coil</keyword>
<evidence type="ECO:0000256" key="1">
    <source>
        <dbReference type="SAM" id="Coils"/>
    </source>
</evidence>
<evidence type="ECO:0000259" key="3">
    <source>
        <dbReference type="Pfam" id="PF01551"/>
    </source>
</evidence>
<dbReference type="Proteomes" id="UP000315889">
    <property type="component" value="Unassembled WGS sequence"/>
</dbReference>
<dbReference type="SUPFAM" id="SSF51261">
    <property type="entry name" value="Duplicated hybrid motif"/>
    <property type="match status" value="1"/>
</dbReference>
<feature type="chain" id="PRO_5021853890" evidence="2">
    <location>
        <begin position="42"/>
        <end position="396"/>
    </location>
</feature>
<evidence type="ECO:0000256" key="2">
    <source>
        <dbReference type="SAM" id="SignalP"/>
    </source>
</evidence>
<dbReference type="AlphaFoldDB" id="A0A520MD00"/>
<dbReference type="InterPro" id="IPR050570">
    <property type="entry name" value="Cell_wall_metabolism_enzyme"/>
</dbReference>
<dbReference type="Gene3D" id="2.70.70.10">
    <property type="entry name" value="Glucose Permease (Domain IIA)"/>
    <property type="match status" value="1"/>
</dbReference>
<sequence length="396" mass="44756">MSNTEVPRSVKRLRFKPSLFWLQKALLITVTLLCFTLTANADDNQKKLDGLKRTIAELQRSLSAQNKEKAELEISLKAVEVEASNLAANIRSLHVKITRKETELKGKAAEKNELQQRINQQNDAIIEQLQSAHKLGDQEPVKLLLNQEDPKKMARMFKYYDYFLSARAEKIDEYSADVDKLSEVIQAINKNKLELIASNKALSLKNKSLKLRISERANTLKKLQLSLADDAKRLNRLQTQRANLEDILNAVEEAVADLVLPTNLQPFASRKGKLSWPATGKLLKRYGSRQSGPMRWKGWLIDVKAGTPVKAIHQGRVVFSNYLRGFGLLLIVDHGDGYMTLYGHNEELLKDTGDWVQSNEQIARVGNTGGLTRSALYFEVRSQGKPANPKLWLSQK</sequence>
<evidence type="ECO:0000313" key="4">
    <source>
        <dbReference type="EMBL" id="RZO19079.1"/>
    </source>
</evidence>
<feature type="coiled-coil region" evidence="1">
    <location>
        <begin position="41"/>
        <end position="131"/>
    </location>
</feature>
<evidence type="ECO:0000313" key="5">
    <source>
        <dbReference type="Proteomes" id="UP000315889"/>
    </source>
</evidence>
<accession>A0A520MD00</accession>
<feature type="domain" description="M23ase beta-sheet core" evidence="3">
    <location>
        <begin position="296"/>
        <end position="389"/>
    </location>
</feature>
<dbReference type="InterPro" id="IPR011055">
    <property type="entry name" value="Dup_hybrid_motif"/>
</dbReference>
<dbReference type="Pfam" id="PF01551">
    <property type="entry name" value="Peptidase_M23"/>
    <property type="match status" value="1"/>
</dbReference>
<dbReference type="PANTHER" id="PTHR21666">
    <property type="entry name" value="PEPTIDASE-RELATED"/>
    <property type="match status" value="1"/>
</dbReference>
<organism evidence="4 5">
    <name type="scientific">SAR92 clade bacterium</name>
    <dbReference type="NCBI Taxonomy" id="2315479"/>
    <lineage>
        <taxon>Bacteria</taxon>
        <taxon>Pseudomonadati</taxon>
        <taxon>Pseudomonadota</taxon>
        <taxon>Gammaproteobacteria</taxon>
        <taxon>Cellvibrionales</taxon>
        <taxon>Porticoccaceae</taxon>
        <taxon>SAR92 clade</taxon>
    </lineage>
</organism>
<dbReference type="PANTHER" id="PTHR21666:SF270">
    <property type="entry name" value="MUREIN HYDROLASE ACTIVATOR ENVC"/>
    <property type="match status" value="1"/>
</dbReference>
<dbReference type="FunFam" id="2.70.70.10:FF:000003">
    <property type="entry name" value="Murein hydrolase activator EnvC"/>
    <property type="match status" value="1"/>
</dbReference>
<dbReference type="InterPro" id="IPR016047">
    <property type="entry name" value="M23ase_b-sheet_dom"/>
</dbReference>
<keyword evidence="2" id="KW-0732">Signal</keyword>
<feature type="coiled-coil region" evidence="1">
    <location>
        <begin position="220"/>
        <end position="257"/>
    </location>
</feature>
<protein>
    <submittedName>
        <fullName evidence="4">Metallopeptidase</fullName>
    </submittedName>
</protein>
<dbReference type="EMBL" id="SHBP01000020">
    <property type="protein sequence ID" value="RZO19079.1"/>
    <property type="molecule type" value="Genomic_DNA"/>
</dbReference>
<comment type="caution">
    <text evidence="4">The sequence shown here is derived from an EMBL/GenBank/DDBJ whole genome shotgun (WGS) entry which is preliminary data.</text>
</comment>
<proteinExistence type="predicted"/>
<dbReference type="GO" id="GO:0004222">
    <property type="term" value="F:metalloendopeptidase activity"/>
    <property type="evidence" value="ECO:0007669"/>
    <property type="project" value="TreeGrafter"/>
</dbReference>
<gene>
    <name evidence="4" type="ORF">EVB03_09115</name>
</gene>
<name>A0A520MD00_9GAMM</name>